<comment type="subcellular location">
    <subcellularLocation>
        <location evidence="3">Cytoplasm</location>
    </subcellularLocation>
</comment>
<dbReference type="Proteomes" id="UP000230033">
    <property type="component" value="Unassembled WGS sequence"/>
</dbReference>
<evidence type="ECO:0000256" key="4">
    <source>
        <dbReference type="RuleBase" id="RU000639"/>
    </source>
</evidence>
<sequence length="145" mass="16256">MKKAQKDQVLEAENKWKRTLADYENLVKRTAREKANFVKFANGRLLGKLLGVLDDLERCQKHVNDQGLNLGVAKFNQILESEGVKEIKVLGQPFDPAVMEATEMVEGPKNKVIEVTAKGYQLDDMILRPAKVKVGNPPKGEVNKL</sequence>
<dbReference type="GO" id="GO:0051087">
    <property type="term" value="F:protein-folding chaperone binding"/>
    <property type="evidence" value="ECO:0007669"/>
    <property type="project" value="InterPro"/>
</dbReference>
<reference evidence="7" key="1">
    <citation type="submission" date="2017-09" db="EMBL/GenBank/DDBJ databases">
        <title>Depth-based differentiation of microbial function through sediment-hosted aquifers and enrichment of novel symbionts in the deep terrestrial subsurface.</title>
        <authorList>
            <person name="Probst A.J."/>
            <person name="Ladd B."/>
            <person name="Jarett J.K."/>
            <person name="Geller-Mcgrath D.E."/>
            <person name="Sieber C.M.K."/>
            <person name="Emerson J.B."/>
            <person name="Anantharaman K."/>
            <person name="Thomas B.C."/>
            <person name="Malmstrom R."/>
            <person name="Stieglmeier M."/>
            <person name="Klingl A."/>
            <person name="Woyke T."/>
            <person name="Ryan C.M."/>
            <person name="Banfield J.F."/>
        </authorList>
    </citation>
    <scope>NUCLEOTIDE SEQUENCE [LARGE SCALE GENOMIC DNA]</scope>
</reference>
<evidence type="ECO:0000256" key="2">
    <source>
        <dbReference type="ARBA" id="ARBA00023186"/>
    </source>
</evidence>
<dbReference type="PANTHER" id="PTHR21237:SF23">
    <property type="entry name" value="GRPE PROTEIN HOMOLOG, MITOCHONDRIAL"/>
    <property type="match status" value="1"/>
</dbReference>
<dbReference type="Gene3D" id="3.90.20.20">
    <property type="match status" value="1"/>
</dbReference>
<dbReference type="GO" id="GO:0051082">
    <property type="term" value="F:unfolded protein binding"/>
    <property type="evidence" value="ECO:0007669"/>
    <property type="project" value="TreeGrafter"/>
</dbReference>
<keyword evidence="3 4" id="KW-0346">Stress response</keyword>
<keyword evidence="2 3" id="KW-0143">Chaperone</keyword>
<name>A0A2H0WMK6_9BACT</name>
<accession>A0A2H0WMK6</accession>
<evidence type="ECO:0000313" key="7">
    <source>
        <dbReference type="Proteomes" id="UP000230033"/>
    </source>
</evidence>
<dbReference type="GO" id="GO:0005737">
    <property type="term" value="C:cytoplasm"/>
    <property type="evidence" value="ECO:0007669"/>
    <property type="project" value="UniProtKB-SubCell"/>
</dbReference>
<dbReference type="SUPFAM" id="SSF58014">
    <property type="entry name" value="Coiled-coil domain of nucleotide exchange factor GrpE"/>
    <property type="match status" value="1"/>
</dbReference>
<dbReference type="InterPro" id="IPR000740">
    <property type="entry name" value="GrpE"/>
</dbReference>
<protein>
    <recommendedName>
        <fullName evidence="3 4">Protein GrpE</fullName>
    </recommendedName>
    <alternativeName>
        <fullName evidence="3">HSP-70 cofactor</fullName>
    </alternativeName>
</protein>
<organism evidence="6 7">
    <name type="scientific">Candidatus Shapirobacteria bacterium CG09_land_8_20_14_0_10_47_13</name>
    <dbReference type="NCBI Taxonomy" id="1974481"/>
    <lineage>
        <taxon>Bacteria</taxon>
        <taxon>Candidatus Shapironibacteriota</taxon>
    </lineage>
</organism>
<gene>
    <name evidence="3 6" type="primary">grpE</name>
    <name evidence="6" type="ORF">COT65_01815</name>
</gene>
<dbReference type="InterPro" id="IPR009012">
    <property type="entry name" value="GrpE_head"/>
</dbReference>
<proteinExistence type="inferred from homology"/>
<dbReference type="HAMAP" id="MF_01151">
    <property type="entry name" value="GrpE"/>
    <property type="match status" value="1"/>
</dbReference>
<dbReference type="GO" id="GO:0042803">
    <property type="term" value="F:protein homodimerization activity"/>
    <property type="evidence" value="ECO:0007669"/>
    <property type="project" value="InterPro"/>
</dbReference>
<dbReference type="PROSITE" id="PS01071">
    <property type="entry name" value="GRPE"/>
    <property type="match status" value="1"/>
</dbReference>
<dbReference type="PRINTS" id="PR00773">
    <property type="entry name" value="GRPEPROTEIN"/>
</dbReference>
<dbReference type="EMBL" id="PEZJ01000022">
    <property type="protein sequence ID" value="PIS13882.1"/>
    <property type="molecule type" value="Genomic_DNA"/>
</dbReference>
<comment type="function">
    <text evidence="3 4">Participates actively in the response to hyperosmotic and heat shock by preventing the aggregation of stress-denatured proteins, in association with DnaK and GrpE. It is the nucleotide exchange factor for DnaK and may function as a thermosensor. Unfolded proteins bind initially to DnaJ; upon interaction with the DnaJ-bound protein, DnaK hydrolyzes its bound ATP, resulting in the formation of a stable complex. GrpE releases ADP from DnaK; ATP binding to DnaK triggers the release of the substrate protein, thus completing the reaction cycle. Several rounds of ATP-dependent interactions between DnaJ, DnaK and GrpE are required for fully efficient folding.</text>
</comment>
<keyword evidence="3" id="KW-0963">Cytoplasm</keyword>
<dbReference type="InterPro" id="IPR013805">
    <property type="entry name" value="GrpE_CC"/>
</dbReference>
<comment type="similarity">
    <text evidence="1 3 5">Belongs to the GrpE family.</text>
</comment>
<comment type="caution">
    <text evidence="6">The sequence shown here is derived from an EMBL/GenBank/DDBJ whole genome shotgun (WGS) entry which is preliminary data.</text>
</comment>
<dbReference type="PANTHER" id="PTHR21237">
    <property type="entry name" value="GRPE PROTEIN"/>
    <property type="match status" value="1"/>
</dbReference>
<evidence type="ECO:0000313" key="6">
    <source>
        <dbReference type="EMBL" id="PIS13882.1"/>
    </source>
</evidence>
<comment type="subunit">
    <text evidence="3">Homodimer.</text>
</comment>
<dbReference type="Gene3D" id="2.30.22.10">
    <property type="entry name" value="Head domain of nucleotide exchange factor GrpE"/>
    <property type="match status" value="1"/>
</dbReference>
<dbReference type="GO" id="GO:0006457">
    <property type="term" value="P:protein folding"/>
    <property type="evidence" value="ECO:0007669"/>
    <property type="project" value="InterPro"/>
</dbReference>
<evidence type="ECO:0000256" key="1">
    <source>
        <dbReference type="ARBA" id="ARBA00009054"/>
    </source>
</evidence>
<dbReference type="CDD" id="cd00446">
    <property type="entry name" value="GrpE"/>
    <property type="match status" value="1"/>
</dbReference>
<evidence type="ECO:0000256" key="5">
    <source>
        <dbReference type="RuleBase" id="RU004478"/>
    </source>
</evidence>
<dbReference type="SUPFAM" id="SSF51064">
    <property type="entry name" value="Head domain of nucleotide exchange factor GrpE"/>
    <property type="match status" value="1"/>
</dbReference>
<dbReference type="GO" id="GO:0000774">
    <property type="term" value="F:adenyl-nucleotide exchange factor activity"/>
    <property type="evidence" value="ECO:0007669"/>
    <property type="project" value="InterPro"/>
</dbReference>
<dbReference type="Pfam" id="PF01025">
    <property type="entry name" value="GrpE"/>
    <property type="match status" value="1"/>
</dbReference>
<evidence type="ECO:0000256" key="3">
    <source>
        <dbReference type="HAMAP-Rule" id="MF_01151"/>
    </source>
</evidence>
<dbReference type="AlphaFoldDB" id="A0A2H0WMK6"/>